<reference evidence="2 3" key="1">
    <citation type="submission" date="2023-01" db="EMBL/GenBank/DDBJ databases">
        <title>Novel species of the genus Asticcacaulis isolated from rivers.</title>
        <authorList>
            <person name="Lu H."/>
        </authorList>
    </citation>
    <scope>NUCLEOTIDE SEQUENCE [LARGE SCALE GENOMIC DNA]</scope>
    <source>
        <strain evidence="2 3">LKC15W</strain>
    </source>
</reference>
<dbReference type="InterPro" id="IPR003115">
    <property type="entry name" value="ParB_N"/>
</dbReference>
<evidence type="ECO:0000313" key="2">
    <source>
        <dbReference type="EMBL" id="MDC7675133.1"/>
    </source>
</evidence>
<dbReference type="InterPro" id="IPR011111">
    <property type="entry name" value="Plasmid_RepB"/>
</dbReference>
<evidence type="ECO:0000313" key="3">
    <source>
        <dbReference type="Proteomes" id="UP001218579"/>
    </source>
</evidence>
<dbReference type="SMART" id="SM00470">
    <property type="entry name" value="ParB"/>
    <property type="match status" value="1"/>
</dbReference>
<dbReference type="SUPFAM" id="SSF110849">
    <property type="entry name" value="ParB/Sulfiredoxin"/>
    <property type="match status" value="1"/>
</dbReference>
<dbReference type="InterPro" id="IPR050336">
    <property type="entry name" value="Chromosome_partition/occlusion"/>
</dbReference>
<keyword evidence="3" id="KW-1185">Reference proteome</keyword>
<name>A0ABT5HFV2_9CAUL</name>
<dbReference type="SUPFAM" id="SSF109709">
    <property type="entry name" value="KorB DNA-binding domain-like"/>
    <property type="match status" value="1"/>
</dbReference>
<comment type="caution">
    <text evidence="2">The sequence shown here is derived from an EMBL/GenBank/DDBJ whole genome shotgun (WGS) entry which is preliminary data.</text>
</comment>
<dbReference type="PANTHER" id="PTHR33375">
    <property type="entry name" value="CHROMOSOME-PARTITIONING PROTEIN PARB-RELATED"/>
    <property type="match status" value="1"/>
</dbReference>
<protein>
    <submittedName>
        <fullName evidence="2">Plasmid partitioning protein RepB C-terminal domain-containing protein</fullName>
    </submittedName>
</protein>
<dbReference type="Pfam" id="PF07506">
    <property type="entry name" value="RepB"/>
    <property type="match status" value="1"/>
</dbReference>
<dbReference type="InterPro" id="IPR036086">
    <property type="entry name" value="ParB/Sulfiredoxin_sf"/>
</dbReference>
<dbReference type="Proteomes" id="UP001218579">
    <property type="component" value="Unassembled WGS sequence"/>
</dbReference>
<proteinExistence type="predicted"/>
<feature type="domain" description="ParB-like N-terminal" evidence="1">
    <location>
        <begin position="27"/>
        <end position="119"/>
    </location>
</feature>
<dbReference type="Gene3D" id="3.90.1530.10">
    <property type="entry name" value="Conserved hypothetical protein from pyrococcus furiosus pfu- 392566-001, ParB domain"/>
    <property type="match status" value="1"/>
</dbReference>
<evidence type="ECO:0000259" key="1">
    <source>
        <dbReference type="SMART" id="SM00470"/>
    </source>
</evidence>
<dbReference type="Pfam" id="PF02195">
    <property type="entry name" value="ParB_N"/>
    <property type="match status" value="1"/>
</dbReference>
<accession>A0ABT5HFV2</accession>
<dbReference type="EMBL" id="JAQQKV010000001">
    <property type="protein sequence ID" value="MDC7675133.1"/>
    <property type="molecule type" value="Genomic_DNA"/>
</dbReference>
<dbReference type="CDD" id="cd16387">
    <property type="entry name" value="ParB_N_Srx"/>
    <property type="match status" value="1"/>
</dbReference>
<dbReference type="PANTHER" id="PTHR33375:SF1">
    <property type="entry name" value="CHROMOSOME-PARTITIONING PROTEIN PARB-RELATED"/>
    <property type="match status" value="1"/>
</dbReference>
<sequence>MPSKGKPPKPPKLPPREIRASFEDSTIDVTLDQLMPTKVVDPKVLKTHKYRQIVTSIRSIGVIEPPAVSPAESGRYFIRDGHLRIMALKELGEKSVTCLIALDDETYTYNKQLSRMPAIQEHKMIRRAIDKGVPEEQLSEVLNLDIRKIAEIRNLLMGICPEAADLLKDKFVAPKVFPILRKMTALRQIETATLMNDADTYTTTYAKALLAATPKAHLVHPDRPKKIKGLDDAQMARMESEMEGLQREFRLVEETYGRDVLNLTLARGYLGTLLGNARIVRYLGLHQPEILRQFQKVSDMTTLSPIAADGLQK</sequence>
<gene>
    <name evidence="2" type="ORF">PQU98_03265</name>
</gene>
<dbReference type="RefSeq" id="WP_272743445.1">
    <property type="nucleotide sequence ID" value="NZ_JAQQKV010000001.1"/>
</dbReference>
<organism evidence="2 3">
    <name type="scientific">Asticcacaulis machinosus</name>
    <dbReference type="NCBI Taxonomy" id="2984211"/>
    <lineage>
        <taxon>Bacteria</taxon>
        <taxon>Pseudomonadati</taxon>
        <taxon>Pseudomonadota</taxon>
        <taxon>Alphaproteobacteria</taxon>
        <taxon>Caulobacterales</taxon>
        <taxon>Caulobacteraceae</taxon>
        <taxon>Asticcacaulis</taxon>
    </lineage>
</organism>